<feature type="transmembrane region" description="Helical" evidence="5">
    <location>
        <begin position="352"/>
        <end position="376"/>
    </location>
</feature>
<feature type="domain" description="Major facilitator superfamily (MFS) profile" evidence="6">
    <location>
        <begin position="1"/>
        <end position="381"/>
    </location>
</feature>
<evidence type="ECO:0000256" key="1">
    <source>
        <dbReference type="ARBA" id="ARBA00004651"/>
    </source>
</evidence>
<evidence type="ECO:0000256" key="4">
    <source>
        <dbReference type="ARBA" id="ARBA00023136"/>
    </source>
</evidence>
<accession>A0A563EUI9</accession>
<sequence>MARLAVFVVFVLNGVVFGTWAARVPALATQIGANEATLGLALLGASIGLAVTAPIAARLCAAYGSRPFMLGSSFLSVLVLPLLAVATTPLQLGLALVLLGSTVATVDVSMNVGAVAVIRALKRPLMPQFHAGWSFGGLLGSLGAAAAAQAQWNPMRHFVTAGAIGLVMLLAVAKHAPGGVGEKHRDEPVAQKSVLKSPVLWLLASIALCSAIAEGASADWSALFLVRERGLGEAAAAYAYAGFSIAMAVARLFGEPIQRKVGPHRLLAAGGGVAATGLALAVLVPFPAAGYLGFGLTGLGLAFSFPVVMDLASDVGRRADGTGGERELGLVTTIAYTGFLVGPPIVGGLAHASTLTIALGFVGLVTALIIPATLLARQAGRRFNAAEASGVNVAATLSSVAPCNASATSNDRSG</sequence>
<comment type="subcellular location">
    <subcellularLocation>
        <location evidence="1">Cell membrane</location>
        <topology evidence="1">Multi-pass membrane protein</topology>
    </subcellularLocation>
</comment>
<dbReference type="InterPro" id="IPR051788">
    <property type="entry name" value="MFS_Transporter"/>
</dbReference>
<feature type="transmembrane region" description="Helical" evidence="5">
    <location>
        <begin position="68"/>
        <end position="86"/>
    </location>
</feature>
<dbReference type="GO" id="GO:0022857">
    <property type="term" value="F:transmembrane transporter activity"/>
    <property type="evidence" value="ECO:0007669"/>
    <property type="project" value="InterPro"/>
</dbReference>
<keyword evidence="4 5" id="KW-0472">Membrane</keyword>
<feature type="transmembrane region" description="Helical" evidence="5">
    <location>
        <begin position="198"/>
        <end position="217"/>
    </location>
</feature>
<dbReference type="OrthoDB" id="151222at2"/>
<organism evidence="7 8">
    <name type="scientific">Lentzea tibetensis</name>
    <dbReference type="NCBI Taxonomy" id="2591470"/>
    <lineage>
        <taxon>Bacteria</taxon>
        <taxon>Bacillati</taxon>
        <taxon>Actinomycetota</taxon>
        <taxon>Actinomycetes</taxon>
        <taxon>Pseudonocardiales</taxon>
        <taxon>Pseudonocardiaceae</taxon>
        <taxon>Lentzea</taxon>
    </lineage>
</organism>
<evidence type="ECO:0000256" key="3">
    <source>
        <dbReference type="ARBA" id="ARBA00022989"/>
    </source>
</evidence>
<protein>
    <submittedName>
        <fullName evidence="7">MFS transporter</fullName>
    </submittedName>
</protein>
<feature type="transmembrane region" description="Helical" evidence="5">
    <location>
        <begin position="92"/>
        <end position="118"/>
    </location>
</feature>
<feature type="transmembrane region" description="Helical" evidence="5">
    <location>
        <begin position="237"/>
        <end position="254"/>
    </location>
</feature>
<proteinExistence type="predicted"/>
<feature type="transmembrane region" description="Helical" evidence="5">
    <location>
        <begin position="290"/>
        <end position="308"/>
    </location>
</feature>
<dbReference type="Pfam" id="PF07690">
    <property type="entry name" value="MFS_1"/>
    <property type="match status" value="1"/>
</dbReference>
<dbReference type="PROSITE" id="PS50850">
    <property type="entry name" value="MFS"/>
    <property type="match status" value="1"/>
</dbReference>
<comment type="caution">
    <text evidence="7">The sequence shown here is derived from an EMBL/GenBank/DDBJ whole genome shotgun (WGS) entry which is preliminary data.</text>
</comment>
<name>A0A563EUI9_9PSEU</name>
<dbReference type="InterPro" id="IPR011701">
    <property type="entry name" value="MFS"/>
</dbReference>
<dbReference type="CDD" id="cd17393">
    <property type="entry name" value="MFS_MosC_like"/>
    <property type="match status" value="1"/>
</dbReference>
<evidence type="ECO:0000256" key="2">
    <source>
        <dbReference type="ARBA" id="ARBA00022692"/>
    </source>
</evidence>
<feature type="transmembrane region" description="Helical" evidence="5">
    <location>
        <begin position="158"/>
        <end position="177"/>
    </location>
</feature>
<keyword evidence="8" id="KW-1185">Reference proteome</keyword>
<dbReference type="AlphaFoldDB" id="A0A563EUI9"/>
<dbReference type="GO" id="GO:0005886">
    <property type="term" value="C:plasma membrane"/>
    <property type="evidence" value="ECO:0007669"/>
    <property type="project" value="UniProtKB-SubCell"/>
</dbReference>
<dbReference type="Gene3D" id="1.20.1250.20">
    <property type="entry name" value="MFS general substrate transporter like domains"/>
    <property type="match status" value="2"/>
</dbReference>
<dbReference type="Proteomes" id="UP000316639">
    <property type="component" value="Unassembled WGS sequence"/>
</dbReference>
<evidence type="ECO:0000313" key="7">
    <source>
        <dbReference type="EMBL" id="TWP51323.1"/>
    </source>
</evidence>
<feature type="transmembrane region" description="Helical" evidence="5">
    <location>
        <begin position="130"/>
        <end position="152"/>
    </location>
</feature>
<dbReference type="EMBL" id="VOBR01000009">
    <property type="protein sequence ID" value="TWP51323.1"/>
    <property type="molecule type" value="Genomic_DNA"/>
</dbReference>
<reference evidence="7 8" key="1">
    <citation type="submission" date="2019-07" db="EMBL/GenBank/DDBJ databases">
        <title>Lentzea xizangensis sp. nov., isolated from Qinghai-Tibetan Plateau Soils.</title>
        <authorList>
            <person name="Huang J."/>
        </authorList>
    </citation>
    <scope>NUCLEOTIDE SEQUENCE [LARGE SCALE GENOMIC DNA]</scope>
    <source>
        <strain evidence="7 8">FXJ1.1311</strain>
    </source>
</reference>
<dbReference type="SUPFAM" id="SSF103473">
    <property type="entry name" value="MFS general substrate transporter"/>
    <property type="match status" value="1"/>
</dbReference>
<gene>
    <name evidence="7" type="ORF">FKR81_17090</name>
</gene>
<evidence type="ECO:0000256" key="5">
    <source>
        <dbReference type="SAM" id="Phobius"/>
    </source>
</evidence>
<evidence type="ECO:0000259" key="6">
    <source>
        <dbReference type="PROSITE" id="PS50850"/>
    </source>
</evidence>
<dbReference type="PANTHER" id="PTHR23514:SF13">
    <property type="entry name" value="INNER MEMBRANE PROTEIN YBJJ"/>
    <property type="match status" value="1"/>
</dbReference>
<evidence type="ECO:0000313" key="8">
    <source>
        <dbReference type="Proteomes" id="UP000316639"/>
    </source>
</evidence>
<keyword evidence="3 5" id="KW-1133">Transmembrane helix</keyword>
<dbReference type="PANTHER" id="PTHR23514">
    <property type="entry name" value="BYPASS OF STOP CODON PROTEIN 6"/>
    <property type="match status" value="1"/>
</dbReference>
<feature type="transmembrane region" description="Helical" evidence="5">
    <location>
        <begin position="328"/>
        <end position="346"/>
    </location>
</feature>
<dbReference type="RefSeq" id="WP_146353036.1">
    <property type="nucleotide sequence ID" value="NZ_VOBR01000009.1"/>
</dbReference>
<dbReference type="InterPro" id="IPR036259">
    <property type="entry name" value="MFS_trans_sf"/>
</dbReference>
<dbReference type="InterPro" id="IPR020846">
    <property type="entry name" value="MFS_dom"/>
</dbReference>
<feature type="transmembrane region" description="Helical" evidence="5">
    <location>
        <begin position="37"/>
        <end position="56"/>
    </location>
</feature>
<feature type="transmembrane region" description="Helical" evidence="5">
    <location>
        <begin position="266"/>
        <end position="284"/>
    </location>
</feature>
<keyword evidence="2 5" id="KW-0812">Transmembrane</keyword>